<dbReference type="Pfam" id="PF00063">
    <property type="entry name" value="Myosin_head"/>
    <property type="match status" value="1"/>
</dbReference>
<name>A0A7S4E394_9STRA</name>
<dbReference type="PROSITE" id="PS51456">
    <property type="entry name" value="MYOSIN_MOTOR"/>
    <property type="match status" value="1"/>
</dbReference>
<feature type="compositionally biased region" description="Polar residues" evidence="8">
    <location>
        <begin position="1157"/>
        <end position="1167"/>
    </location>
</feature>
<dbReference type="GO" id="GO:0007015">
    <property type="term" value="P:actin filament organization"/>
    <property type="evidence" value="ECO:0007669"/>
    <property type="project" value="TreeGrafter"/>
</dbReference>
<dbReference type="GO" id="GO:0005524">
    <property type="term" value="F:ATP binding"/>
    <property type="evidence" value="ECO:0007669"/>
    <property type="project" value="UniProtKB-UniRule"/>
</dbReference>
<feature type="compositionally biased region" description="Basic and acidic residues" evidence="8">
    <location>
        <begin position="1022"/>
        <end position="1083"/>
    </location>
</feature>
<dbReference type="Gene3D" id="1.20.58.530">
    <property type="match status" value="1"/>
</dbReference>
<feature type="region of interest" description="Disordered" evidence="8">
    <location>
        <begin position="1022"/>
        <end position="1087"/>
    </location>
</feature>
<dbReference type="Gene3D" id="1.10.10.820">
    <property type="match status" value="1"/>
</dbReference>
<feature type="region of interest" description="Disordered" evidence="8">
    <location>
        <begin position="1"/>
        <end position="44"/>
    </location>
</feature>
<protein>
    <recommendedName>
        <fullName evidence="9">Myosin motor domain-containing protein</fullName>
    </recommendedName>
</protein>
<feature type="compositionally biased region" description="Polar residues" evidence="8">
    <location>
        <begin position="11"/>
        <end position="25"/>
    </location>
</feature>
<comment type="similarity">
    <text evidence="6">Belongs to the TRAFAC class myosin-kinesin ATPase superfamily. Myosin family.</text>
</comment>
<dbReference type="PANTHER" id="PTHR13140:SF845">
    <property type="entry name" value="MYOSIN-LIKE PROTEIN"/>
    <property type="match status" value="1"/>
</dbReference>
<keyword evidence="1 6" id="KW-0547">Nucleotide-binding</keyword>
<dbReference type="Pfam" id="PF01167">
    <property type="entry name" value="Tub"/>
    <property type="match status" value="1"/>
</dbReference>
<dbReference type="PRINTS" id="PR00193">
    <property type="entry name" value="MYOSINHEAVY"/>
</dbReference>
<evidence type="ECO:0000256" key="1">
    <source>
        <dbReference type="ARBA" id="ARBA00022741"/>
    </source>
</evidence>
<feature type="domain" description="Myosin motor" evidence="9">
    <location>
        <begin position="43"/>
        <end position="764"/>
    </location>
</feature>
<sequence length="1495" mass="161947">MGWFGGKKAPSNGTSNGARQEATTPQSPPQISREDKAKVDAAGGVPDMTALENLGEWSMLRNLELRLIGKSEPYTLVSTVLVAVNPLKETAKPDFKSFVDASWDPTRPHPNQLAELAYQRLQGGRAPDQSLVVSGESGAGKTETSKIVVKYLTQRGTASGAGDTQLAKRISAVSPVLESFGNAATMRNHNSSRFGRFVKLLFAPSGKKVVGGDDLLLAGGALETYLLEKSRVVRQGSGERNFHAFHMTLDQRPSRQLGDRKLLLDPSKHAHRSMPPYGQQMRAKAGLEHVPEYRACDQALEAIGFDAATKAAAWDLLGGIVSLADVVIKVKVDAASQEDVADVELDGACLRAAKLLGWDVSALSQILCERTVKMRSEEVTVKRTPGEAAGARDAACRWLYGALFEKLVVQCNEALDGGLAAKSTRFVGILDIFGYETLEENGLETLLINYANESLQQLFCDAIFAAELQLYEDEGILTEEDAKALAPPDSTATLQFLAGKGPPPGILRLLDAQCATGGTTTGKKTGQDERDSRFLGEVARVHKGNNSLANTKPKDRRYMFHVQHYAGVAGYTVVDDSQKEGHEGWVVTNLDQVPEGLAKLALTSTVSLVKGLEAVGQKASNENQNRRGSMGKPKTVASRFAASMSELTKVLEATDCGFCRCIKPTPKMVPNEFDGPYVAEQLRALGLVAATEVLRVGLPHRVEYASLLNTLPAEAKRVLSGEPNDIVVSCTLSAFDVPASHFRLGKTRVFFPAAALRQINDLLEFDPAKDPERAALIAGKLQAAKQAAQEARKAAQEAVDALSRADAAVASARQCVASLPDDDGDDQCDEDARQAGLDAQTAGADAEDAQDCATQAKQAADKQPNAPKAAEAARKAQLCADKAKEASDQADAAASKCDDVAEALGGARRAAAQSQTALTICVAARKACLAAKDGATSAVRRLKLSEVTVKVQEAKAAAQECIDAGKACEKAAAAASAGPRAGTGDLAQLAKRCAEKREMASQAHAEARAFRDEALKFAEAQRLADEEERRRKEEEERRRREEEARLRREAEERKRKEEEARVAAEAEQLRRKEEEAKQQHEARIAAAKDAAAAEELRKAELIREAQARENERQLRVKAEKLRRAKEKAANDAKAAQAFAAFDVPKTRLSDVQPPTPQKLTTQLSGGFSSPKPPPPPDDEDEEFVDDEAGYDQDDDDFIEEALSPSKKVSAEWVVQHLRRFKRWYVVERLGSDGNVCKYEPPPPPPLEILNRPHPPLPPRREVNALRDMAFRGVDLCPEDPAPRDRRTCLLHCVVKRKKSTLGSAQFEFSLSCLPDDTLLTAKLSGKHWQLFDGDATLPYGQLRDAMSMTARPDSEMGLFGHQRANRGGAPREIGVVVEPPVSDAGFLESLGGAKNLPGGALFDRFSRHDPRLVVCMQRDPVKRNGKYSLDFRGRGKVASVKNFQLQAAADPGRRSKKADIVLQFAKVSANRFHLDFAAPFTPTTAFALAVSTCVT</sequence>
<evidence type="ECO:0000256" key="5">
    <source>
        <dbReference type="ARBA" id="ARBA00023203"/>
    </source>
</evidence>
<dbReference type="InterPro" id="IPR027417">
    <property type="entry name" value="P-loop_NTPase"/>
</dbReference>
<keyword evidence="3 6" id="KW-0518">Myosin</keyword>
<dbReference type="SMART" id="SM00242">
    <property type="entry name" value="MYSc"/>
    <property type="match status" value="1"/>
</dbReference>
<accession>A0A7S4E394</accession>
<feature type="coiled-coil region" evidence="7">
    <location>
        <begin position="778"/>
        <end position="805"/>
    </location>
</feature>
<keyword evidence="2 6" id="KW-0067">ATP-binding</keyword>
<dbReference type="GO" id="GO:0051015">
    <property type="term" value="F:actin filament binding"/>
    <property type="evidence" value="ECO:0007669"/>
    <property type="project" value="TreeGrafter"/>
</dbReference>
<feature type="region of interest" description="Disordered" evidence="8">
    <location>
        <begin position="853"/>
        <end position="873"/>
    </location>
</feature>
<organism evidence="10">
    <name type="scientific">Pelagomonas calceolata</name>
    <dbReference type="NCBI Taxonomy" id="35677"/>
    <lineage>
        <taxon>Eukaryota</taxon>
        <taxon>Sar</taxon>
        <taxon>Stramenopiles</taxon>
        <taxon>Ochrophyta</taxon>
        <taxon>Pelagophyceae</taxon>
        <taxon>Pelagomonadales</taxon>
        <taxon>Pelagomonadaceae</taxon>
        <taxon>Pelagomonas</taxon>
    </lineage>
</organism>
<dbReference type="GO" id="GO:0005737">
    <property type="term" value="C:cytoplasm"/>
    <property type="evidence" value="ECO:0007669"/>
    <property type="project" value="TreeGrafter"/>
</dbReference>
<dbReference type="Gene3D" id="3.20.90.10">
    <property type="entry name" value="Tubby Protein, Chain A"/>
    <property type="match status" value="1"/>
</dbReference>
<dbReference type="Gene3D" id="1.20.120.720">
    <property type="entry name" value="Myosin VI head, motor domain, U50 subdomain"/>
    <property type="match status" value="1"/>
</dbReference>
<feature type="binding site" evidence="6">
    <location>
        <begin position="135"/>
        <end position="142"/>
    </location>
    <ligand>
        <name>ATP</name>
        <dbReference type="ChEBI" id="CHEBI:30616"/>
    </ligand>
</feature>
<reference evidence="10" key="1">
    <citation type="submission" date="2021-01" db="EMBL/GenBank/DDBJ databases">
        <authorList>
            <person name="Corre E."/>
            <person name="Pelletier E."/>
            <person name="Niang G."/>
            <person name="Scheremetjew M."/>
            <person name="Finn R."/>
            <person name="Kale V."/>
            <person name="Holt S."/>
            <person name="Cochrane G."/>
            <person name="Meng A."/>
            <person name="Brown T."/>
            <person name="Cohen L."/>
        </authorList>
    </citation>
    <scope>NUCLEOTIDE SEQUENCE</scope>
    <source>
        <strain evidence="10">CCMP1756</strain>
    </source>
</reference>
<gene>
    <name evidence="10" type="ORF">PCAL00307_LOCUS1750</name>
</gene>
<dbReference type="InterPro" id="IPR000007">
    <property type="entry name" value="Tubby_C"/>
</dbReference>
<feature type="region of interest" description="Disordered" evidence="8">
    <location>
        <begin position="1140"/>
        <end position="1183"/>
    </location>
</feature>
<keyword evidence="7" id="KW-0175">Coiled coil</keyword>
<evidence type="ECO:0000256" key="6">
    <source>
        <dbReference type="PROSITE-ProRule" id="PRU00782"/>
    </source>
</evidence>
<evidence type="ECO:0000313" key="10">
    <source>
        <dbReference type="EMBL" id="CAE0686316.1"/>
    </source>
</evidence>
<proteinExistence type="inferred from homology"/>
<keyword evidence="4 6" id="KW-0505">Motor protein</keyword>
<dbReference type="GO" id="GO:0000146">
    <property type="term" value="F:microfilament motor activity"/>
    <property type="evidence" value="ECO:0007669"/>
    <property type="project" value="TreeGrafter"/>
</dbReference>
<dbReference type="EMBL" id="HBIW01002057">
    <property type="protein sequence ID" value="CAE0686316.1"/>
    <property type="molecule type" value="Transcribed_RNA"/>
</dbReference>
<evidence type="ECO:0000256" key="7">
    <source>
        <dbReference type="SAM" id="Coils"/>
    </source>
</evidence>
<dbReference type="GO" id="GO:0016020">
    <property type="term" value="C:membrane"/>
    <property type="evidence" value="ECO:0007669"/>
    <property type="project" value="TreeGrafter"/>
</dbReference>
<dbReference type="Gene3D" id="1.20.5.4820">
    <property type="match status" value="1"/>
</dbReference>
<keyword evidence="5 6" id="KW-0009">Actin-binding</keyword>
<dbReference type="SUPFAM" id="SSF54518">
    <property type="entry name" value="Tubby C-terminal domain-like"/>
    <property type="match status" value="1"/>
</dbReference>
<evidence type="ECO:0000256" key="4">
    <source>
        <dbReference type="ARBA" id="ARBA00023175"/>
    </source>
</evidence>
<dbReference type="InterPro" id="IPR036961">
    <property type="entry name" value="Kinesin_motor_dom_sf"/>
</dbReference>
<dbReference type="Gene3D" id="3.40.850.10">
    <property type="entry name" value="Kinesin motor domain"/>
    <property type="match status" value="1"/>
</dbReference>
<dbReference type="GO" id="GO:0016459">
    <property type="term" value="C:myosin complex"/>
    <property type="evidence" value="ECO:0007669"/>
    <property type="project" value="UniProtKB-KW"/>
</dbReference>
<feature type="region of interest" description="Actin-binding" evidence="6">
    <location>
        <begin position="644"/>
        <end position="666"/>
    </location>
</feature>
<evidence type="ECO:0000259" key="9">
    <source>
        <dbReference type="PROSITE" id="PS51456"/>
    </source>
</evidence>
<evidence type="ECO:0000256" key="2">
    <source>
        <dbReference type="ARBA" id="ARBA00022840"/>
    </source>
</evidence>
<evidence type="ECO:0000256" key="8">
    <source>
        <dbReference type="SAM" id="MobiDB-lite"/>
    </source>
</evidence>
<dbReference type="InterPro" id="IPR001609">
    <property type="entry name" value="Myosin_head_motor_dom-like"/>
</dbReference>
<dbReference type="SUPFAM" id="SSF52540">
    <property type="entry name" value="P-loop containing nucleoside triphosphate hydrolases"/>
    <property type="match status" value="1"/>
</dbReference>
<dbReference type="PANTHER" id="PTHR13140">
    <property type="entry name" value="MYOSIN"/>
    <property type="match status" value="1"/>
</dbReference>
<dbReference type="InterPro" id="IPR025659">
    <property type="entry name" value="Tubby-like_C"/>
</dbReference>
<evidence type="ECO:0000256" key="3">
    <source>
        <dbReference type="ARBA" id="ARBA00023123"/>
    </source>
</evidence>